<gene>
    <name evidence="2" type="ORF">UABAM_01677</name>
</gene>
<dbReference type="CDD" id="cd00077">
    <property type="entry name" value="HDc"/>
    <property type="match status" value="1"/>
</dbReference>
<feature type="domain" description="HD-GYP" evidence="1">
    <location>
        <begin position="188"/>
        <end position="385"/>
    </location>
</feature>
<dbReference type="InterPro" id="IPR003018">
    <property type="entry name" value="GAF"/>
</dbReference>
<dbReference type="Pfam" id="PF13487">
    <property type="entry name" value="HD_5"/>
    <property type="match status" value="1"/>
</dbReference>
<dbReference type="SUPFAM" id="SSF55781">
    <property type="entry name" value="GAF domain-like"/>
    <property type="match status" value="1"/>
</dbReference>
<dbReference type="Pfam" id="PF01590">
    <property type="entry name" value="GAF"/>
    <property type="match status" value="1"/>
</dbReference>
<dbReference type="InterPro" id="IPR052020">
    <property type="entry name" value="Cyclic_di-GMP/3'3'-cGAMP_PDE"/>
</dbReference>
<evidence type="ECO:0000313" key="2">
    <source>
        <dbReference type="EMBL" id="BBM83326.1"/>
    </source>
</evidence>
<protein>
    <submittedName>
        <fullName evidence="2">Phosphohydrolase</fullName>
    </submittedName>
</protein>
<dbReference type="SMART" id="SM00065">
    <property type="entry name" value="GAF"/>
    <property type="match status" value="1"/>
</dbReference>
<proteinExistence type="predicted"/>
<dbReference type="RefSeq" id="WP_173013203.1">
    <property type="nucleotide sequence ID" value="NZ_AP019860.1"/>
</dbReference>
<dbReference type="KEGG" id="uam:UABAM_01677"/>
<keyword evidence="2" id="KW-0378">Hydrolase</keyword>
<dbReference type="PROSITE" id="PS51832">
    <property type="entry name" value="HD_GYP"/>
    <property type="match status" value="1"/>
</dbReference>
<dbReference type="Gene3D" id="1.10.3210.10">
    <property type="entry name" value="Hypothetical protein af1432"/>
    <property type="match status" value="1"/>
</dbReference>
<dbReference type="InterPro" id="IPR003607">
    <property type="entry name" value="HD/PDEase_dom"/>
</dbReference>
<evidence type="ECO:0000313" key="3">
    <source>
        <dbReference type="Proteomes" id="UP000326354"/>
    </source>
</evidence>
<evidence type="ECO:0000259" key="1">
    <source>
        <dbReference type="PROSITE" id="PS51832"/>
    </source>
</evidence>
<dbReference type="AlphaFoldDB" id="A0A5S9IKW2"/>
<sequence length="386" mass="43273">MNVEEKLYKLTQIGIALSRERNLRVLLSKILSEARAFTNAEGGSLYIHRDGKLTFAVSQNDVLYSQQDTVRCKVFRGKTLDIGNNSIAGYSAYTGETINIADAYTIPNDAPYHIDRSFDIENQYRTKSMLVIPMGEKSDELIGVLALINALDNDGKIIPFAQEYEMLIAALASQAAVAIRNAQLNQHLQEAYLDTIMRLSRAAEFRDKETAFHLEKISTYSAILAEQLGFPQKYVDDIRYASPMHDIGKIGISDSILLKPGKLTSEEFEQMKQHTIYGADILKNAKSDVLELSLEIALTHHERYDGLGYPTGLKGKEIPWGGRIVAVADVFDALTSKRCYKDAWETDKAIEYITELAGKQFDPIVVKAFHTSLEKILDAKKTYEES</sequence>
<dbReference type="InterPro" id="IPR037522">
    <property type="entry name" value="HD_GYP_dom"/>
</dbReference>
<keyword evidence="3" id="KW-1185">Reference proteome</keyword>
<reference evidence="2 3" key="1">
    <citation type="submission" date="2019-08" db="EMBL/GenBank/DDBJ databases">
        <title>Complete genome sequence of Candidatus Uab amorphum.</title>
        <authorList>
            <person name="Shiratori T."/>
            <person name="Suzuki S."/>
            <person name="Kakizawa Y."/>
            <person name="Ishida K."/>
        </authorList>
    </citation>
    <scope>NUCLEOTIDE SEQUENCE [LARGE SCALE GENOMIC DNA]</scope>
    <source>
        <strain evidence="2 3">SRT547</strain>
    </source>
</reference>
<dbReference type="GO" id="GO:0016787">
    <property type="term" value="F:hydrolase activity"/>
    <property type="evidence" value="ECO:0007669"/>
    <property type="project" value="UniProtKB-KW"/>
</dbReference>
<dbReference type="PANTHER" id="PTHR45228">
    <property type="entry name" value="CYCLIC DI-GMP PHOSPHODIESTERASE TM_0186-RELATED"/>
    <property type="match status" value="1"/>
</dbReference>
<dbReference type="SUPFAM" id="SSF109604">
    <property type="entry name" value="HD-domain/PDEase-like"/>
    <property type="match status" value="1"/>
</dbReference>
<name>A0A5S9IKW2_UABAM</name>
<dbReference type="Proteomes" id="UP000326354">
    <property type="component" value="Chromosome"/>
</dbReference>
<accession>A0A5S9IKW2</accession>
<dbReference type="EMBL" id="AP019860">
    <property type="protein sequence ID" value="BBM83326.1"/>
    <property type="molecule type" value="Genomic_DNA"/>
</dbReference>
<dbReference type="InterPro" id="IPR029016">
    <property type="entry name" value="GAF-like_dom_sf"/>
</dbReference>
<dbReference type="Gene3D" id="3.30.450.40">
    <property type="match status" value="1"/>
</dbReference>
<organism evidence="2 3">
    <name type="scientific">Uabimicrobium amorphum</name>
    <dbReference type="NCBI Taxonomy" id="2596890"/>
    <lineage>
        <taxon>Bacteria</taxon>
        <taxon>Pseudomonadati</taxon>
        <taxon>Planctomycetota</taxon>
        <taxon>Candidatus Uabimicrobiia</taxon>
        <taxon>Candidatus Uabimicrobiales</taxon>
        <taxon>Candidatus Uabimicrobiaceae</taxon>
        <taxon>Candidatus Uabimicrobium</taxon>
    </lineage>
</organism>